<feature type="compositionally biased region" description="Polar residues" evidence="2">
    <location>
        <begin position="926"/>
        <end position="959"/>
    </location>
</feature>
<evidence type="ECO:0000313" key="4">
    <source>
        <dbReference type="Proteomes" id="UP000258309"/>
    </source>
</evidence>
<protein>
    <submittedName>
        <fullName evidence="3">Uncharacterized protein</fullName>
    </submittedName>
</protein>
<dbReference type="Gene3D" id="1.20.5.340">
    <property type="match status" value="1"/>
</dbReference>
<dbReference type="Proteomes" id="UP000258309">
    <property type="component" value="Unassembled WGS sequence"/>
</dbReference>
<dbReference type="EMBL" id="NCSJ02000036">
    <property type="protein sequence ID" value="RFU33420.1"/>
    <property type="molecule type" value="Genomic_DNA"/>
</dbReference>
<feature type="region of interest" description="Disordered" evidence="2">
    <location>
        <begin position="1"/>
        <end position="118"/>
    </location>
</feature>
<gene>
    <name evidence="3" type="ORF">B7463_g2921</name>
</gene>
<feature type="compositionally biased region" description="Low complexity" evidence="2">
    <location>
        <begin position="720"/>
        <end position="732"/>
    </location>
</feature>
<organism evidence="3 4">
    <name type="scientific">Scytalidium lignicola</name>
    <name type="common">Hyphomycete</name>
    <dbReference type="NCBI Taxonomy" id="5539"/>
    <lineage>
        <taxon>Eukaryota</taxon>
        <taxon>Fungi</taxon>
        <taxon>Dikarya</taxon>
        <taxon>Ascomycota</taxon>
        <taxon>Pezizomycotina</taxon>
        <taxon>Leotiomycetes</taxon>
        <taxon>Leotiomycetes incertae sedis</taxon>
        <taxon>Scytalidium</taxon>
    </lineage>
</organism>
<feature type="region of interest" description="Disordered" evidence="2">
    <location>
        <begin position="168"/>
        <end position="189"/>
    </location>
</feature>
<dbReference type="STRING" id="5539.A0A3E2HJ39"/>
<keyword evidence="4" id="KW-1185">Reference proteome</keyword>
<dbReference type="AlphaFoldDB" id="A0A3E2HJ39"/>
<feature type="compositionally biased region" description="Basic and acidic residues" evidence="2">
    <location>
        <begin position="11"/>
        <end position="32"/>
    </location>
</feature>
<feature type="non-terminal residue" evidence="3">
    <location>
        <position position="1"/>
    </location>
</feature>
<reference evidence="3 4" key="1">
    <citation type="submission" date="2018-05" db="EMBL/GenBank/DDBJ databases">
        <title>Draft genome sequence of Scytalidium lignicola DSM 105466, a ubiquitous saprotrophic fungus.</title>
        <authorList>
            <person name="Buettner E."/>
            <person name="Gebauer A.M."/>
            <person name="Hofrichter M."/>
            <person name="Liers C."/>
            <person name="Kellner H."/>
        </authorList>
    </citation>
    <scope>NUCLEOTIDE SEQUENCE [LARGE SCALE GENOMIC DNA]</scope>
    <source>
        <strain evidence="3 4">DSM 105466</strain>
    </source>
</reference>
<feature type="coiled-coil region" evidence="1">
    <location>
        <begin position="808"/>
        <end position="845"/>
    </location>
</feature>
<sequence length="1004" mass="114127">MAGNQRRPLSPRRDYSSRDDYRDAYSHPDRTHLRARSRSPRYLKRQSSNAKESFTSRDNDLYPHLNHYQMYRPNEQARSPPDTLQTTSKVSPLRRNHSKDYTSTAAEEQPPSIERRQNDTFYETTVTALVSLFSQLSDEVTDHAALKLQHSRMKHALDVRTAEYDKGKQFHEKYPSTEESQRRAKEQAESEFRSIDSDLSKMATSLKQTATSIATQVVPNSVKSAEGDRLEQEKLRERCNTLEAICKELERKYQEQKKICEDQLQQSAQLSMRCEELEKKQKAQQDESSITKTRQDGLEEQLKEQILVTSNDISSSNAMIGNVEAKLAEMSTEITKEKARLTTEFESLVKKNDNFSGLMESYLTLQLDLSKLKEDLPKINKTVAECHVLIKNSEQQSDKLRQDLNSKELEKLKDSIIKLERTIYGDGVSRGINDIVFDLALDEQGFRDKLQNTGDQITLELKKRDERFLDELKERDDRLSRLERTTVTEEKLSSRITAVRDNFSDALKKTELLLERKSTELHEIIKEAPIPLKSHAPKQASAAPPDIAKSTDVTKAEFDEFKKEMFEFRVGQERADEITGGYLTTLQEDTRKLAAWNKKLEKQVCSTLPNDLEQIRSQMNGDTTVADTRSKTLESRLSSINQRLDELSALCDILKADHKKLETETTSIPSSLEEVKNAHEQHAHALATLQHEVAKLESLHKSLEGRFSRRSPLQQDMPHQQVPPNLNQQLPPRSNGTQVPAKIASPIVPSQRDNIGQLPQQAQITMQPSTHPTPMTGQKANEALANRVDAAELGIRTLAARMDNINTMDLAQNMLVQLENVYPNLRNAEAAIAQHELALNELKTQSQVYTSYSSLLSRIVNKLDEICAHIQRSREYEGVPEQDAIKLREGIEGIRHSILGVSKDQRQVEDPNFSNLPSMLDHRTSSYEFPSQQLPAPPTSRTDSQGTLKRKNPNPTVATLGTDGQPMKKVRTQADGQVNNNSWEYGRLENQRGRLTRTLNTGGS</sequence>
<feature type="coiled-coil region" evidence="1">
    <location>
        <begin position="630"/>
        <end position="706"/>
    </location>
</feature>
<feature type="coiled-coil region" evidence="1">
    <location>
        <begin position="232"/>
        <end position="287"/>
    </location>
</feature>
<dbReference type="OMA" id="DEICAHI"/>
<feature type="region of interest" description="Disordered" evidence="2">
    <location>
        <begin position="714"/>
        <end position="740"/>
    </location>
</feature>
<evidence type="ECO:0000256" key="1">
    <source>
        <dbReference type="SAM" id="Coils"/>
    </source>
</evidence>
<feature type="compositionally biased region" description="Basic residues" evidence="2">
    <location>
        <begin position="33"/>
        <end position="44"/>
    </location>
</feature>
<comment type="caution">
    <text evidence="3">The sequence shown here is derived from an EMBL/GenBank/DDBJ whole genome shotgun (WGS) entry which is preliminary data.</text>
</comment>
<evidence type="ECO:0000256" key="2">
    <source>
        <dbReference type="SAM" id="MobiDB-lite"/>
    </source>
</evidence>
<feature type="non-terminal residue" evidence="3">
    <location>
        <position position="1004"/>
    </location>
</feature>
<keyword evidence="1" id="KW-0175">Coiled coil</keyword>
<dbReference type="OrthoDB" id="3542551at2759"/>
<accession>A0A3E2HJ39</accession>
<proteinExistence type="predicted"/>
<name>A0A3E2HJ39_SCYLI</name>
<feature type="region of interest" description="Disordered" evidence="2">
    <location>
        <begin position="902"/>
        <end position="982"/>
    </location>
</feature>
<evidence type="ECO:0000313" key="3">
    <source>
        <dbReference type="EMBL" id="RFU33420.1"/>
    </source>
</evidence>